<dbReference type="Pfam" id="PF10518">
    <property type="entry name" value="TAT_signal"/>
    <property type="match status" value="1"/>
</dbReference>
<dbReference type="Gene3D" id="1.10.150.120">
    <property type="entry name" value="[2Fe-2S]-binding domain"/>
    <property type="match status" value="1"/>
</dbReference>
<evidence type="ECO:0000256" key="2">
    <source>
        <dbReference type="ARBA" id="ARBA00022723"/>
    </source>
</evidence>
<evidence type="ECO:0000256" key="3">
    <source>
        <dbReference type="ARBA" id="ARBA00023004"/>
    </source>
</evidence>
<evidence type="ECO:0000259" key="5">
    <source>
        <dbReference type="Pfam" id="PF01799"/>
    </source>
</evidence>
<keyword evidence="1" id="KW-0001">2Fe-2S</keyword>
<dbReference type="InterPro" id="IPR019546">
    <property type="entry name" value="TAT_signal_bac_arc"/>
</dbReference>
<reference evidence="6" key="1">
    <citation type="submission" date="2018-06" db="EMBL/GenBank/DDBJ databases">
        <authorList>
            <person name="Zhirakovskaya E."/>
        </authorList>
    </citation>
    <scope>NUCLEOTIDE SEQUENCE</scope>
</reference>
<dbReference type="InterPro" id="IPR036884">
    <property type="entry name" value="2Fe-2S-bd_dom_sf"/>
</dbReference>
<dbReference type="PROSITE" id="PS51318">
    <property type="entry name" value="TAT"/>
    <property type="match status" value="1"/>
</dbReference>
<proteinExistence type="predicted"/>
<keyword evidence="3" id="KW-0408">Iron</keyword>
<evidence type="ECO:0000313" key="6">
    <source>
        <dbReference type="EMBL" id="VAX39042.1"/>
    </source>
</evidence>
<gene>
    <name evidence="6" type="ORF">MNBD_PLANCTO02-1737</name>
</gene>
<dbReference type="PANTHER" id="PTHR44379">
    <property type="entry name" value="OXIDOREDUCTASE WITH IRON-SULFUR SUBUNIT"/>
    <property type="match status" value="1"/>
</dbReference>
<keyword evidence="4" id="KW-0411">Iron-sulfur</keyword>
<dbReference type="Pfam" id="PF01799">
    <property type="entry name" value="Fer2_2"/>
    <property type="match status" value="1"/>
</dbReference>
<dbReference type="EMBL" id="UOGL01000287">
    <property type="protein sequence ID" value="VAX39042.1"/>
    <property type="molecule type" value="Genomic_DNA"/>
</dbReference>
<dbReference type="SUPFAM" id="SSF54292">
    <property type="entry name" value="2Fe-2S ferredoxin-like"/>
    <property type="match status" value="1"/>
</dbReference>
<dbReference type="SUPFAM" id="SSF47741">
    <property type="entry name" value="CO dehydrogenase ISP C-domain like"/>
    <property type="match status" value="1"/>
</dbReference>
<dbReference type="AlphaFoldDB" id="A0A3B1DE29"/>
<dbReference type="EC" id="1.3.99.16" evidence="6"/>
<dbReference type="NCBIfam" id="TIGR01409">
    <property type="entry name" value="TAT_signal_seq"/>
    <property type="match status" value="1"/>
</dbReference>
<dbReference type="GO" id="GO:0051537">
    <property type="term" value="F:2 iron, 2 sulfur cluster binding"/>
    <property type="evidence" value="ECO:0007669"/>
    <property type="project" value="UniProtKB-KW"/>
</dbReference>
<dbReference type="PANTHER" id="PTHR44379:SF8">
    <property type="entry name" value="XANTHINE DEHYDROGENASE IRON-SULFUR-BINDING SUBUNIT XDHC-RELATED"/>
    <property type="match status" value="1"/>
</dbReference>
<organism evidence="6">
    <name type="scientific">hydrothermal vent metagenome</name>
    <dbReference type="NCBI Taxonomy" id="652676"/>
    <lineage>
        <taxon>unclassified sequences</taxon>
        <taxon>metagenomes</taxon>
        <taxon>ecological metagenomes</taxon>
    </lineage>
</organism>
<evidence type="ECO:0000256" key="4">
    <source>
        <dbReference type="ARBA" id="ARBA00023014"/>
    </source>
</evidence>
<dbReference type="InterPro" id="IPR036010">
    <property type="entry name" value="2Fe-2S_ferredoxin-like_sf"/>
</dbReference>
<dbReference type="GO" id="GO:0046872">
    <property type="term" value="F:metal ion binding"/>
    <property type="evidence" value="ECO:0007669"/>
    <property type="project" value="UniProtKB-KW"/>
</dbReference>
<keyword evidence="2" id="KW-0479">Metal-binding</keyword>
<dbReference type="InterPro" id="IPR051452">
    <property type="entry name" value="Diverse_Oxidoreductases"/>
</dbReference>
<sequence>MIDSKKTKNSPSRFLSLFDLFSYTQLKWLTKQRRDFCTGKKMGGTMQSDMEKSQSTSGLSRRNFLKGTAVAATAVVATTGNSLAADPAKKKHVITGATDVVLNVNGKDYTIHIEPRVTLLDALRNDLNLTGAKEVDNVTASGADTILIDGKPVLASSRLAVECRGKKIETIESLKKGDDLDKVVNAFVTHDAQQCGFCTPGFVMATRAFIKKNPHATEEEIKKGLGGNICRCGTYHAVMQCALALTKK</sequence>
<dbReference type="Gene3D" id="3.10.20.30">
    <property type="match status" value="1"/>
</dbReference>
<feature type="domain" description="[2Fe-2S]-binding" evidence="5">
    <location>
        <begin position="170"/>
        <end position="240"/>
    </location>
</feature>
<protein>
    <submittedName>
        <fullName evidence="6">Isoquinoline 1-oxidoreductase alpha subunit</fullName>
        <ecNumber evidence="6">1.3.99.16</ecNumber>
    </submittedName>
</protein>
<dbReference type="GO" id="GO:0047121">
    <property type="term" value="F:isoquinoline 1-oxidoreductase activity"/>
    <property type="evidence" value="ECO:0007669"/>
    <property type="project" value="UniProtKB-EC"/>
</dbReference>
<evidence type="ECO:0000256" key="1">
    <source>
        <dbReference type="ARBA" id="ARBA00022714"/>
    </source>
</evidence>
<accession>A0A3B1DE29</accession>
<dbReference type="InterPro" id="IPR002888">
    <property type="entry name" value="2Fe-2S-bd"/>
</dbReference>
<dbReference type="InterPro" id="IPR012675">
    <property type="entry name" value="Beta-grasp_dom_sf"/>
</dbReference>
<dbReference type="InterPro" id="IPR006311">
    <property type="entry name" value="TAT_signal"/>
</dbReference>
<keyword evidence="6" id="KW-0560">Oxidoreductase</keyword>
<name>A0A3B1DE29_9ZZZZ</name>